<dbReference type="OMA" id="NNEWIEM"/>
<dbReference type="SUPFAM" id="SSF50729">
    <property type="entry name" value="PH domain-like"/>
    <property type="match status" value="1"/>
</dbReference>
<evidence type="ECO:0000313" key="4">
    <source>
        <dbReference type="EMBL" id="ELA42467.1"/>
    </source>
</evidence>
<proteinExistence type="inferred from homology"/>
<evidence type="ECO:0000256" key="2">
    <source>
        <dbReference type="ARBA" id="ARBA00008778"/>
    </source>
</evidence>
<organism evidence="4 5">
    <name type="scientific">Vittaforma corneae (strain ATCC 50505)</name>
    <name type="common">Microsporidian parasite</name>
    <name type="synonym">Nosema corneum</name>
    <dbReference type="NCBI Taxonomy" id="993615"/>
    <lineage>
        <taxon>Eukaryota</taxon>
        <taxon>Fungi</taxon>
        <taxon>Fungi incertae sedis</taxon>
        <taxon>Microsporidia</taxon>
        <taxon>Nosematidae</taxon>
        <taxon>Vittaforma</taxon>
    </lineage>
</organism>
<gene>
    <name evidence="4" type="ORF">VICG_00566</name>
</gene>
<dbReference type="InterPro" id="IPR010334">
    <property type="entry name" value="Dcp1"/>
</dbReference>
<protein>
    <submittedName>
        <fullName evidence="4">Uncharacterized protein</fullName>
    </submittedName>
</protein>
<keyword evidence="5" id="KW-1185">Reference proteome</keyword>
<dbReference type="Gene3D" id="2.30.29.30">
    <property type="entry name" value="Pleckstrin-homology domain (PH domain)/Phosphotyrosine-binding domain (PTB)"/>
    <property type="match status" value="1"/>
</dbReference>
<dbReference type="AlphaFoldDB" id="L2GQ63"/>
<dbReference type="Pfam" id="PF06058">
    <property type="entry name" value="DCP1"/>
    <property type="match status" value="1"/>
</dbReference>
<dbReference type="GO" id="GO:0000290">
    <property type="term" value="P:deadenylation-dependent decapping of nuclear-transcribed mRNA"/>
    <property type="evidence" value="ECO:0007669"/>
    <property type="project" value="InterPro"/>
</dbReference>
<comment type="subcellular location">
    <subcellularLocation>
        <location evidence="1">Cytoplasm</location>
    </subcellularLocation>
</comment>
<evidence type="ECO:0000256" key="1">
    <source>
        <dbReference type="ARBA" id="ARBA00004496"/>
    </source>
</evidence>
<dbReference type="GO" id="GO:0005737">
    <property type="term" value="C:cytoplasm"/>
    <property type="evidence" value="ECO:0007669"/>
    <property type="project" value="UniProtKB-SubCell"/>
</dbReference>
<evidence type="ECO:0000313" key="5">
    <source>
        <dbReference type="Proteomes" id="UP000011082"/>
    </source>
</evidence>
<name>L2GQ63_VITCO</name>
<dbReference type="RefSeq" id="XP_007604018.1">
    <property type="nucleotide sequence ID" value="XM_007603956.1"/>
</dbReference>
<dbReference type="EMBL" id="JH370132">
    <property type="protein sequence ID" value="ELA42467.1"/>
    <property type="molecule type" value="Genomic_DNA"/>
</dbReference>
<sequence>MIESLKSKSYQECNEPFINSTQRKIVDRYLLSIDNLYSKLVFTTGKVILYIFENNEWIEMNLEGPLYLYRRNNEENVSSQYRLIVLSRNNMQDFKLNIPNSFYLECQNQAVVFSHLDKNNIFGFWFDNELVVKKFYQVLQHILKNK</sequence>
<comment type="similarity">
    <text evidence="2">Belongs to the DCP1 family.</text>
</comment>
<accession>L2GQ63</accession>
<reference evidence="5" key="1">
    <citation type="submission" date="2011-05" db="EMBL/GenBank/DDBJ databases">
        <title>The genome sequence of Vittaforma corneae strain ATCC 50505.</title>
        <authorList>
            <consortium name="The Broad Institute Genome Sequencing Platform"/>
            <person name="Cuomo C."/>
            <person name="Didier E."/>
            <person name="Bowers L."/>
            <person name="Young S.K."/>
            <person name="Zeng Q."/>
            <person name="Gargeya S."/>
            <person name="Fitzgerald M."/>
            <person name="Haas B."/>
            <person name="Abouelleil A."/>
            <person name="Alvarado L."/>
            <person name="Arachchi H.M."/>
            <person name="Berlin A."/>
            <person name="Chapman S.B."/>
            <person name="Gearin G."/>
            <person name="Goldberg J."/>
            <person name="Griggs A."/>
            <person name="Gujja S."/>
            <person name="Hansen M."/>
            <person name="Heiman D."/>
            <person name="Howarth C."/>
            <person name="Larimer J."/>
            <person name="Lui A."/>
            <person name="MacDonald P.J.P."/>
            <person name="McCowen C."/>
            <person name="Montmayeur A."/>
            <person name="Murphy C."/>
            <person name="Neiman D."/>
            <person name="Pearson M."/>
            <person name="Priest M."/>
            <person name="Roberts A."/>
            <person name="Saif S."/>
            <person name="Shea T."/>
            <person name="Sisk P."/>
            <person name="Stolte C."/>
            <person name="Sykes S."/>
            <person name="Wortman J."/>
            <person name="Nusbaum C."/>
            <person name="Birren B."/>
        </authorList>
    </citation>
    <scope>NUCLEOTIDE SEQUENCE [LARGE SCALE GENOMIC DNA]</scope>
    <source>
        <strain evidence="5">ATCC 50505</strain>
    </source>
</reference>
<dbReference type="InParanoid" id="L2GQ63"/>
<dbReference type="InterPro" id="IPR011993">
    <property type="entry name" value="PH-like_dom_sf"/>
</dbReference>
<evidence type="ECO:0000256" key="3">
    <source>
        <dbReference type="ARBA" id="ARBA00022490"/>
    </source>
</evidence>
<dbReference type="OrthoDB" id="440673at2759"/>
<dbReference type="HOGENOM" id="CLU_1778907_0_0_1"/>
<dbReference type="GO" id="GO:0008047">
    <property type="term" value="F:enzyme activator activity"/>
    <property type="evidence" value="ECO:0007669"/>
    <property type="project" value="InterPro"/>
</dbReference>
<keyword evidence="3" id="KW-0963">Cytoplasm</keyword>
<dbReference type="Proteomes" id="UP000011082">
    <property type="component" value="Unassembled WGS sequence"/>
</dbReference>
<dbReference type="VEuPathDB" id="MicrosporidiaDB:VICG_00566"/>
<dbReference type="GeneID" id="19881283"/>